<reference evidence="1 2" key="1">
    <citation type="submission" date="2016-04" db="EMBL/GenBank/DDBJ databases">
        <title>A degradative enzymes factory behind the ericoid mycorrhizal symbiosis.</title>
        <authorList>
            <consortium name="DOE Joint Genome Institute"/>
            <person name="Martino E."/>
            <person name="Morin E."/>
            <person name="Grelet G."/>
            <person name="Kuo A."/>
            <person name="Kohler A."/>
            <person name="Daghino S."/>
            <person name="Barry K."/>
            <person name="Choi C."/>
            <person name="Cichocki N."/>
            <person name="Clum A."/>
            <person name="Copeland A."/>
            <person name="Hainaut M."/>
            <person name="Haridas S."/>
            <person name="Labutti K."/>
            <person name="Lindquist E."/>
            <person name="Lipzen A."/>
            <person name="Khouja H.-R."/>
            <person name="Murat C."/>
            <person name="Ohm R."/>
            <person name="Olson A."/>
            <person name="Spatafora J."/>
            <person name="Veneault-Fourrey C."/>
            <person name="Henrissat B."/>
            <person name="Grigoriev I."/>
            <person name="Martin F."/>
            <person name="Perotto S."/>
        </authorList>
    </citation>
    <scope>NUCLEOTIDE SEQUENCE [LARGE SCALE GENOMIC DNA]</scope>
    <source>
        <strain evidence="1 2">E</strain>
    </source>
</reference>
<dbReference type="GeneID" id="36580786"/>
<proteinExistence type="predicted"/>
<protein>
    <submittedName>
        <fullName evidence="1">Uncharacterized protein</fullName>
    </submittedName>
</protein>
<dbReference type="InParanoid" id="A0A2J6T7M2"/>
<dbReference type="EMBL" id="KZ613817">
    <property type="protein sequence ID" value="PMD59015.1"/>
    <property type="molecule type" value="Genomic_DNA"/>
</dbReference>
<dbReference type="RefSeq" id="XP_024735919.1">
    <property type="nucleotide sequence ID" value="XM_024872706.1"/>
</dbReference>
<evidence type="ECO:0000313" key="1">
    <source>
        <dbReference type="EMBL" id="PMD59015.1"/>
    </source>
</evidence>
<keyword evidence="2" id="KW-1185">Reference proteome</keyword>
<name>A0A2J6T7M2_9HELO</name>
<accession>A0A2J6T7M2</accession>
<evidence type="ECO:0000313" key="2">
    <source>
        <dbReference type="Proteomes" id="UP000235371"/>
    </source>
</evidence>
<dbReference type="Proteomes" id="UP000235371">
    <property type="component" value="Unassembled WGS sequence"/>
</dbReference>
<gene>
    <name evidence="1" type="ORF">K444DRAFT_421193</name>
</gene>
<organism evidence="1 2">
    <name type="scientific">Hyaloscypha bicolor E</name>
    <dbReference type="NCBI Taxonomy" id="1095630"/>
    <lineage>
        <taxon>Eukaryota</taxon>
        <taxon>Fungi</taxon>
        <taxon>Dikarya</taxon>
        <taxon>Ascomycota</taxon>
        <taxon>Pezizomycotina</taxon>
        <taxon>Leotiomycetes</taxon>
        <taxon>Helotiales</taxon>
        <taxon>Hyaloscyphaceae</taxon>
        <taxon>Hyaloscypha</taxon>
        <taxon>Hyaloscypha bicolor</taxon>
    </lineage>
</organism>
<sequence length="123" mass="13756">MTLRLGYKFCVEHINELAIKERLETDSMTSNTLFIFYKVARTSSNEIEQLAAWTSTREHFSTFANAPTEVARTSPILRKFSPPAIYTLASRIIASLSSPNFFSAATISSGTVVPFDIPLPHLR</sequence>
<dbReference type="AlphaFoldDB" id="A0A2J6T7M2"/>
<dbReference type="OrthoDB" id="3817091at2759"/>